<evidence type="ECO:0000313" key="1">
    <source>
        <dbReference type="EMBL" id="AKH48132.1"/>
    </source>
</evidence>
<organism evidence="1">
    <name type="scientific">uncultured marine virus</name>
    <dbReference type="NCBI Taxonomy" id="186617"/>
    <lineage>
        <taxon>Viruses</taxon>
        <taxon>environmental samples</taxon>
    </lineage>
</organism>
<proteinExistence type="predicted"/>
<name>A0A0F7L9T1_9VIRU</name>
<reference evidence="1" key="2">
    <citation type="submission" date="2015-03" db="EMBL/GenBank/DDBJ databases">
        <authorList>
            <person name="Chow C.-E.T."/>
            <person name="Winget D.M."/>
            <person name="White R.A.III."/>
            <person name="Hallam S.J."/>
            <person name="Suttle C.A."/>
        </authorList>
    </citation>
    <scope>NUCLEOTIDE SEQUENCE</scope>
    <source>
        <strain evidence="1">Oxic1_6</strain>
    </source>
</reference>
<protein>
    <submittedName>
        <fullName evidence="1">Uncharacterized protein</fullName>
    </submittedName>
</protein>
<accession>A0A0F7L9T1</accession>
<sequence length="77" mass="8877">MHVGPWCLRLRRSCHCPDALGGWRHQVGGAGKRCGMDRGEPHARPRNHRFYVQLLHGSCRDRRPPCGWNRDRPIVIA</sequence>
<dbReference type="EMBL" id="KR029601">
    <property type="protein sequence ID" value="AKH48132.1"/>
    <property type="molecule type" value="Genomic_DNA"/>
</dbReference>
<reference evidence="1" key="1">
    <citation type="journal article" date="2015" name="Front. Microbiol.">
        <title>Combining genomic sequencing methods to explore viral diversity and reveal potential virus-host interactions.</title>
        <authorList>
            <person name="Chow C.E."/>
            <person name="Winget D.M."/>
            <person name="White R.A.III."/>
            <person name="Hallam S.J."/>
            <person name="Suttle C.A."/>
        </authorList>
    </citation>
    <scope>NUCLEOTIDE SEQUENCE</scope>
    <source>
        <strain evidence="1">Oxic1_6</strain>
    </source>
</reference>